<evidence type="ECO:0000313" key="2">
    <source>
        <dbReference type="Proteomes" id="UP000025227"/>
    </source>
</evidence>
<reference evidence="3" key="1">
    <citation type="submission" date="2020-12" db="UniProtKB">
        <authorList>
            <consortium name="WormBaseParasite"/>
        </authorList>
    </citation>
    <scope>IDENTIFICATION</scope>
    <source>
        <strain evidence="3">MHco3</strain>
    </source>
</reference>
<feature type="transmembrane region" description="Helical" evidence="1">
    <location>
        <begin position="21"/>
        <end position="46"/>
    </location>
</feature>
<evidence type="ECO:0000313" key="3">
    <source>
        <dbReference type="WBParaSite" id="HCON_00038820-00001"/>
    </source>
</evidence>
<evidence type="ECO:0000256" key="1">
    <source>
        <dbReference type="SAM" id="Phobius"/>
    </source>
</evidence>
<dbReference type="OMA" id="MCILWLL"/>
<dbReference type="OrthoDB" id="5832583at2759"/>
<feature type="transmembrane region" description="Helical" evidence="1">
    <location>
        <begin position="135"/>
        <end position="159"/>
    </location>
</feature>
<name>A0A7I4Y1E9_HAECO</name>
<dbReference type="Proteomes" id="UP000025227">
    <property type="component" value="Unplaced"/>
</dbReference>
<dbReference type="WBParaSite" id="HCON_00038820-00001">
    <property type="protein sequence ID" value="HCON_00038820-00001"/>
    <property type="gene ID" value="HCON_00038820"/>
</dbReference>
<accession>A0A7I4Y1E9</accession>
<sequence>MNGRPTTSSALTSTCFISPKATGVASLALQFILLVISVLITLFFFYHIGGHECTSWEQKFTTFQPIMEVVPLDSSANYSEPPKPLLQDDITMNNRNIATSDDIIPTINCSKHTEQLPYKTIYLDILGTNLNILELIHLSTIIYAGISATWLFTIILLLVTMRCRILDTVIINAMFLTIAATYALVHAVLIGVLFYNEYILSSWKTMAIVIGCSIALVGSTILCFVALALVIAWYRYIIARNNTEKCFCLYGLMSLIKKIKGEPRRAAQEYALPDVTSHSQLPYDNGRHQTDFSSF</sequence>
<dbReference type="AlphaFoldDB" id="A0A7I4Y1E9"/>
<keyword evidence="1" id="KW-0812">Transmembrane</keyword>
<keyword evidence="1" id="KW-0472">Membrane</keyword>
<keyword evidence="1" id="KW-1133">Transmembrane helix</keyword>
<feature type="transmembrane region" description="Helical" evidence="1">
    <location>
        <begin position="207"/>
        <end position="234"/>
    </location>
</feature>
<keyword evidence="2" id="KW-1185">Reference proteome</keyword>
<organism evidence="2 3">
    <name type="scientific">Haemonchus contortus</name>
    <name type="common">Barber pole worm</name>
    <dbReference type="NCBI Taxonomy" id="6289"/>
    <lineage>
        <taxon>Eukaryota</taxon>
        <taxon>Metazoa</taxon>
        <taxon>Ecdysozoa</taxon>
        <taxon>Nematoda</taxon>
        <taxon>Chromadorea</taxon>
        <taxon>Rhabditida</taxon>
        <taxon>Rhabditina</taxon>
        <taxon>Rhabditomorpha</taxon>
        <taxon>Strongyloidea</taxon>
        <taxon>Trichostrongylidae</taxon>
        <taxon>Haemonchus</taxon>
    </lineage>
</organism>
<proteinExistence type="predicted"/>
<protein>
    <submittedName>
        <fullName evidence="3">Transmembrane protein</fullName>
    </submittedName>
</protein>
<feature type="transmembrane region" description="Helical" evidence="1">
    <location>
        <begin position="171"/>
        <end position="195"/>
    </location>
</feature>